<protein>
    <submittedName>
        <fullName evidence="7">Glycosyltransferase</fullName>
        <ecNumber evidence="7">2.4.-.-</ecNumber>
    </submittedName>
</protein>
<evidence type="ECO:0000259" key="6">
    <source>
        <dbReference type="Pfam" id="PF00535"/>
    </source>
</evidence>
<evidence type="ECO:0000256" key="2">
    <source>
        <dbReference type="ARBA" id="ARBA00022475"/>
    </source>
</evidence>
<dbReference type="Pfam" id="PF00535">
    <property type="entry name" value="Glycos_transf_2"/>
    <property type="match status" value="1"/>
</dbReference>
<evidence type="ECO:0000256" key="4">
    <source>
        <dbReference type="ARBA" id="ARBA00022679"/>
    </source>
</evidence>
<keyword evidence="2" id="KW-1003">Cell membrane</keyword>
<dbReference type="PANTHER" id="PTHR43646:SF2">
    <property type="entry name" value="GLYCOSYLTRANSFERASE 2-LIKE DOMAIN-CONTAINING PROTEIN"/>
    <property type="match status" value="1"/>
</dbReference>
<name>A0ABY7NJ23_9SPHN</name>
<feature type="domain" description="Glycosyltransferase 2-like" evidence="6">
    <location>
        <begin position="5"/>
        <end position="134"/>
    </location>
</feature>
<keyword evidence="5" id="KW-0472">Membrane</keyword>
<evidence type="ECO:0000256" key="3">
    <source>
        <dbReference type="ARBA" id="ARBA00022676"/>
    </source>
</evidence>
<evidence type="ECO:0000256" key="1">
    <source>
        <dbReference type="ARBA" id="ARBA00004236"/>
    </source>
</evidence>
<organism evidence="7 8">
    <name type="scientific">Sphingomonas abietis</name>
    <dbReference type="NCBI Taxonomy" id="3012344"/>
    <lineage>
        <taxon>Bacteria</taxon>
        <taxon>Pseudomonadati</taxon>
        <taxon>Pseudomonadota</taxon>
        <taxon>Alphaproteobacteria</taxon>
        <taxon>Sphingomonadales</taxon>
        <taxon>Sphingomonadaceae</taxon>
        <taxon>Sphingomonas</taxon>
    </lineage>
</organism>
<reference evidence="7 8" key="1">
    <citation type="submission" date="2022-12" db="EMBL/GenBank/DDBJ databases">
        <title>Sphingomonas abieness sp. nov., an endophytic bacterium isolated from Abies koreana.</title>
        <authorList>
            <person name="Jiang L."/>
            <person name="Lee J."/>
        </authorList>
    </citation>
    <scope>NUCLEOTIDE SEQUENCE [LARGE SCALE GENOMIC DNA]</scope>
    <source>
        <strain evidence="8">PAMB 00755</strain>
    </source>
</reference>
<accession>A0ABY7NJ23</accession>
<dbReference type="CDD" id="cd00761">
    <property type="entry name" value="Glyco_tranf_GTA_type"/>
    <property type="match status" value="1"/>
</dbReference>
<dbReference type="EMBL" id="CP115174">
    <property type="protein sequence ID" value="WBO21519.1"/>
    <property type="molecule type" value="Genomic_DNA"/>
</dbReference>
<evidence type="ECO:0000256" key="5">
    <source>
        <dbReference type="ARBA" id="ARBA00023136"/>
    </source>
</evidence>
<keyword evidence="8" id="KW-1185">Reference proteome</keyword>
<sequence>MRPFCVCVPARNEAKHIATLIDALSTQTIAEPVRLALCVNNSDDDTLGVAQSAAEASDGRVVLDAIERAFPPPLAHAGSARRAAMELGAERIGDHGLLISTDADCRPPPAWIVANLASAAQDELIVGGRIDLDDREPAPPALFGLKQRFDRYWEQVRAIEDAVDPLAWDPAPRHGDHTGASLALGVALYRRASGVPLLATGEDRALVEAAIAVGGRLVHPVTVSTRVSARTVGRAADGMALEMRRWIEAIEDGRTPLVPAFDHWRERADWRRRMRAGHADVANAEHLLPAMPCDMALPER</sequence>
<dbReference type="RefSeq" id="WP_270076168.1">
    <property type="nucleotide sequence ID" value="NZ_CP115174.1"/>
</dbReference>
<dbReference type="GO" id="GO:0016757">
    <property type="term" value="F:glycosyltransferase activity"/>
    <property type="evidence" value="ECO:0007669"/>
    <property type="project" value="UniProtKB-KW"/>
</dbReference>
<dbReference type="InterPro" id="IPR001173">
    <property type="entry name" value="Glyco_trans_2-like"/>
</dbReference>
<evidence type="ECO:0000313" key="7">
    <source>
        <dbReference type="EMBL" id="WBO21519.1"/>
    </source>
</evidence>
<keyword evidence="3 7" id="KW-0328">Glycosyltransferase</keyword>
<dbReference type="Gene3D" id="3.90.550.10">
    <property type="entry name" value="Spore Coat Polysaccharide Biosynthesis Protein SpsA, Chain A"/>
    <property type="match status" value="1"/>
</dbReference>
<evidence type="ECO:0000313" key="8">
    <source>
        <dbReference type="Proteomes" id="UP001210865"/>
    </source>
</evidence>
<dbReference type="InterPro" id="IPR029044">
    <property type="entry name" value="Nucleotide-diphossugar_trans"/>
</dbReference>
<proteinExistence type="predicted"/>
<gene>
    <name evidence="7" type="ORF">PBT88_15215</name>
</gene>
<dbReference type="EC" id="2.4.-.-" evidence="7"/>
<dbReference type="SUPFAM" id="SSF53448">
    <property type="entry name" value="Nucleotide-diphospho-sugar transferases"/>
    <property type="match status" value="1"/>
</dbReference>
<dbReference type="Proteomes" id="UP001210865">
    <property type="component" value="Chromosome"/>
</dbReference>
<comment type="subcellular location">
    <subcellularLocation>
        <location evidence="1">Cell membrane</location>
    </subcellularLocation>
</comment>
<dbReference type="PANTHER" id="PTHR43646">
    <property type="entry name" value="GLYCOSYLTRANSFERASE"/>
    <property type="match status" value="1"/>
</dbReference>
<keyword evidence="4 7" id="KW-0808">Transferase</keyword>